<dbReference type="RefSeq" id="WP_157232263.1">
    <property type="nucleotide sequence ID" value="NZ_JMCB01000014.1"/>
</dbReference>
<feature type="compositionally biased region" description="Low complexity" evidence="1">
    <location>
        <begin position="147"/>
        <end position="158"/>
    </location>
</feature>
<dbReference type="AlphaFoldDB" id="A0A085W9B2"/>
<evidence type="ECO:0000313" key="2">
    <source>
        <dbReference type="EMBL" id="KFE64275.1"/>
    </source>
</evidence>
<gene>
    <name evidence="2" type="ORF">DB31_2069</name>
</gene>
<proteinExistence type="predicted"/>
<feature type="compositionally biased region" description="Basic and acidic residues" evidence="1">
    <location>
        <begin position="200"/>
        <end position="212"/>
    </location>
</feature>
<dbReference type="STRING" id="394096.DB31_2069"/>
<dbReference type="EMBL" id="JMCB01000014">
    <property type="protein sequence ID" value="KFE64275.1"/>
    <property type="molecule type" value="Genomic_DNA"/>
</dbReference>
<comment type="caution">
    <text evidence="2">The sequence shown here is derived from an EMBL/GenBank/DDBJ whole genome shotgun (WGS) entry which is preliminary data.</text>
</comment>
<reference evidence="2 3" key="1">
    <citation type="submission" date="2014-04" db="EMBL/GenBank/DDBJ databases">
        <title>Genome assembly of Hyalangium minutum DSM 14724.</title>
        <authorList>
            <person name="Sharma G."/>
            <person name="Subramanian S."/>
        </authorList>
    </citation>
    <scope>NUCLEOTIDE SEQUENCE [LARGE SCALE GENOMIC DNA]</scope>
    <source>
        <strain evidence="2 3">DSM 14724</strain>
    </source>
</reference>
<sequence length="377" mass="39751">MPPLLRTLSLGLALGAVSLPVAALAEPVRLQLGHFESSVPAMSARTLQTRTLAGLKQALAENPEQATLLPGTELEGVEVRVDATLARSGPKYKLVYTLQTVQPPQLSHPLSYEYASPKLSNKGMVAMAQDILAQAATLEEQRKKQVAEAAPPAVAAAPAPAPEAPTAEPAPRPKSRAERIAEMQAQEAASPSSSSSSSSRDSDDSYEPELRSKPSGRNKVDLGLAAGFNSPSGIVGAELEFRPVEYVGLNLGAGFGAWGRRLSGQLRLYPLGARRASPFLEGGVSYNTGGESYLKSGDYAQYADLLPTPVATASLGLRGALGSHLYVVPRLGWGFRLRQDNVQTQDGSELNPLLDIAADLSQHGGFLASFTIGVTFL</sequence>
<feature type="compositionally biased region" description="Low complexity" evidence="1">
    <location>
        <begin position="190"/>
        <end position="199"/>
    </location>
</feature>
<dbReference type="OrthoDB" id="5498620at2"/>
<organism evidence="2 3">
    <name type="scientific">Hyalangium minutum</name>
    <dbReference type="NCBI Taxonomy" id="394096"/>
    <lineage>
        <taxon>Bacteria</taxon>
        <taxon>Pseudomonadati</taxon>
        <taxon>Myxococcota</taxon>
        <taxon>Myxococcia</taxon>
        <taxon>Myxococcales</taxon>
        <taxon>Cystobacterineae</taxon>
        <taxon>Archangiaceae</taxon>
        <taxon>Hyalangium</taxon>
    </lineage>
</organism>
<dbReference type="Proteomes" id="UP000028725">
    <property type="component" value="Unassembled WGS sequence"/>
</dbReference>
<accession>A0A085W9B2</accession>
<evidence type="ECO:0000313" key="3">
    <source>
        <dbReference type="Proteomes" id="UP000028725"/>
    </source>
</evidence>
<name>A0A085W9B2_9BACT</name>
<feature type="compositionally biased region" description="Pro residues" evidence="1">
    <location>
        <begin position="159"/>
        <end position="172"/>
    </location>
</feature>
<protein>
    <submittedName>
        <fullName evidence="2">Uncharacterized protein</fullName>
    </submittedName>
</protein>
<evidence type="ECO:0000256" key="1">
    <source>
        <dbReference type="SAM" id="MobiDB-lite"/>
    </source>
</evidence>
<keyword evidence="3" id="KW-1185">Reference proteome</keyword>
<feature type="region of interest" description="Disordered" evidence="1">
    <location>
        <begin position="143"/>
        <end position="219"/>
    </location>
</feature>